<reference evidence="5 6" key="1">
    <citation type="submission" date="2018-12" db="EMBL/GenBank/DDBJ databases">
        <title>Complete genome sequence of Flaviflexus salsibiostraticola KCTC 33148.</title>
        <authorList>
            <person name="Bae J.-W."/>
        </authorList>
    </citation>
    <scope>NUCLEOTIDE SEQUENCE [LARGE SCALE GENOMIC DNA]</scope>
    <source>
        <strain evidence="5 6">KCTC 33148</strain>
    </source>
</reference>
<evidence type="ECO:0000259" key="4">
    <source>
        <dbReference type="Pfam" id="PF10633"/>
    </source>
</evidence>
<feature type="compositionally biased region" description="Low complexity" evidence="2">
    <location>
        <begin position="827"/>
        <end position="840"/>
    </location>
</feature>
<dbReference type="InterPro" id="IPR003737">
    <property type="entry name" value="GlcNAc_PI_deacetylase-related"/>
</dbReference>
<dbReference type="Pfam" id="PF02585">
    <property type="entry name" value="PIG-L"/>
    <property type="match status" value="1"/>
</dbReference>
<dbReference type="GO" id="GO:0004553">
    <property type="term" value="F:hydrolase activity, hydrolyzing O-glycosyl compounds"/>
    <property type="evidence" value="ECO:0007669"/>
    <property type="project" value="InterPro"/>
</dbReference>
<evidence type="ECO:0000256" key="2">
    <source>
        <dbReference type="SAM" id="MobiDB-lite"/>
    </source>
</evidence>
<dbReference type="InterPro" id="IPR024078">
    <property type="entry name" value="LmbE-like_dom_sf"/>
</dbReference>
<dbReference type="EMBL" id="CP034438">
    <property type="protein sequence ID" value="AZN30945.1"/>
    <property type="molecule type" value="Genomic_DNA"/>
</dbReference>
<dbReference type="Pfam" id="PF10633">
    <property type="entry name" value="NPCBM_assoc"/>
    <property type="match status" value="1"/>
</dbReference>
<dbReference type="SUPFAM" id="SSF49344">
    <property type="entry name" value="CBD9-like"/>
    <property type="match status" value="1"/>
</dbReference>
<name>A0A3Q8WV35_9ACTO</name>
<sequence length="1297" mass="138180">MLILRTGCATWLPPCLKVDPCGVCCVRRDRIVPVSSMCEHIPLRLDCTDVFYGIEVESKLVVWPLRGGSMKRKLGLAMVAIAGLLAPTVASADDGASADERLTIQEGTRSSGQPASKLDVLGVWSHPDDDAGIIAPCGVWGQEADIDCGIMLTTRGEGGSNSVGPEAGPDLGLRRENEDRASHVRAGTVDMYYLDRVDFFYNTSSPLTEQAWDGDEVLRRATRVIRETQPEILVSWTAAPSGHGNHQYASRLAFDAAEAAADPAMFPEQLTGTDATETWQVKKIAQQQWRAPAGTGITTDAQHCLANYEPANPNGYTTHGTWTGYESPYEWVEGNTAGVEAGTKKTWAQVGREDGQLHATQARTMVKNQVDPGCVTYVIPKSWVPMQELGTESAGNDLALHYGSSLQDPGGLPLGTIYATDAPEYFVAPGETRTITLTIAAGTESTPAGTASVEVPAGWSVDGTQSIPALSPGQDVSVDFAVTAPTDADLGAVRFPVRFVSGDITAYNEAHLKVTAPVDGRFARWGNFLDYEEWLEGSRDWADGLSPAIDQIGAGETRTIDVDVTNRTTEPVSGQVDFDAPEGFELAEDSVAFNAIPAGETETVSVLLTHTDPNALGGTIETVTATTTSGSSVSTEDLNLYVVPTVVIPELDSAPAIDAAGDEYTTAIDISRLWEGPECENDVDCGGDSTAKLGWHDDALYMWIDVVDDTASGAVTPDRCFGHWLVDSVEVLLDPSGSSLDTSTTFKLGVFPFTDDPDDFGGTGVNGPCWTRDADNHQGFSSGPLSIGNAEGVEVAVDVERGENNTYVEGRYQIEVKIPMDVLPAATGPTSAAPTGDAATNEADPDYMGMNITPYDTDRQDFVGQTRLAWSPFGSQQSEPYRWGHAYLDGYAPPEGRSPESDDPVIPNTALQGAESPQTVYQSATYGDTIAGLQPNATVEATPSFSGDSLDIALENAGDGTVRAFLWQGDPRYVPVWTSSCEYSEFGSDACSDADGQARAWAPDMNGRLLATGEAVGADSLSLDLSGVAVDTDEEVYLLVSYAGVGDVEAWSFPITAAAEPVDPVAPATGNLFFISNTWDSTVADVTVAFGRRGDEVLVGDWNGDGIDTLGVRRGNTFYLDNAIKSGNADISFNYGRAGDDVLIGDWDGDGEDTVAVRRGNTHFVNNSFVGGRADIEFGYGRVADEAYAGDFNGDGYDTFAVRRGTEFFVSNELRGGIADDVFRYGRSGDEVLIGDFDGDEVDTFAVRRGNVFFVKNSLAGGPADITIAYGRAGDAAYVGDWDGDGIDTPVVNRYVR</sequence>
<feature type="domain" description="Alpha-galactosidase NEW3" evidence="4">
    <location>
        <begin position="428"/>
        <end position="492"/>
    </location>
</feature>
<organism evidence="5 6">
    <name type="scientific">Flaviflexus salsibiostraticola</name>
    <dbReference type="NCBI Taxonomy" id="1282737"/>
    <lineage>
        <taxon>Bacteria</taxon>
        <taxon>Bacillati</taxon>
        <taxon>Actinomycetota</taxon>
        <taxon>Actinomycetes</taxon>
        <taxon>Actinomycetales</taxon>
        <taxon>Actinomycetaceae</taxon>
        <taxon>Flaviflexus</taxon>
    </lineage>
</organism>
<dbReference type="SUPFAM" id="SSF102588">
    <property type="entry name" value="LmbE-like"/>
    <property type="match status" value="1"/>
</dbReference>
<dbReference type="InterPro" id="IPR010502">
    <property type="entry name" value="Carb-bd_dom_fam9"/>
</dbReference>
<proteinExistence type="predicted"/>
<dbReference type="GO" id="GO:0016052">
    <property type="term" value="P:carbohydrate catabolic process"/>
    <property type="evidence" value="ECO:0007669"/>
    <property type="project" value="InterPro"/>
</dbReference>
<dbReference type="InterPro" id="IPR028994">
    <property type="entry name" value="Integrin_alpha_N"/>
</dbReference>
<dbReference type="Gene3D" id="2.60.40.1190">
    <property type="match status" value="1"/>
</dbReference>
<evidence type="ECO:0000259" key="3">
    <source>
        <dbReference type="Pfam" id="PF06452"/>
    </source>
</evidence>
<evidence type="ECO:0000313" key="6">
    <source>
        <dbReference type="Proteomes" id="UP000270021"/>
    </source>
</evidence>
<dbReference type="Gene3D" id="3.40.50.10320">
    <property type="entry name" value="LmbE-like"/>
    <property type="match status" value="1"/>
</dbReference>
<dbReference type="InterPro" id="IPR013783">
    <property type="entry name" value="Ig-like_fold"/>
</dbReference>
<feature type="region of interest" description="Disordered" evidence="2">
    <location>
        <begin position="827"/>
        <end position="847"/>
    </location>
</feature>
<evidence type="ECO:0000256" key="1">
    <source>
        <dbReference type="ARBA" id="ARBA00022833"/>
    </source>
</evidence>
<dbReference type="SUPFAM" id="SSF69318">
    <property type="entry name" value="Integrin alpha N-terminal domain"/>
    <property type="match status" value="1"/>
</dbReference>
<feature type="domain" description="Carbohydrate-binding" evidence="3">
    <location>
        <begin position="665"/>
        <end position="739"/>
    </location>
</feature>
<keyword evidence="6" id="KW-1185">Reference proteome</keyword>
<accession>A0A3Q8WV35</accession>
<dbReference type="GO" id="GO:0030246">
    <property type="term" value="F:carbohydrate binding"/>
    <property type="evidence" value="ECO:0007669"/>
    <property type="project" value="InterPro"/>
</dbReference>
<dbReference type="InterPro" id="IPR018905">
    <property type="entry name" value="A-galactase_NEW3"/>
</dbReference>
<dbReference type="OrthoDB" id="3913894at2"/>
<dbReference type="KEGG" id="fsl:EJO69_11990"/>
<keyword evidence="1" id="KW-0862">Zinc</keyword>
<dbReference type="Pfam" id="PF06452">
    <property type="entry name" value="CBM9_1"/>
    <property type="match status" value="1"/>
</dbReference>
<gene>
    <name evidence="5" type="ORF">EJO69_11990</name>
</gene>
<dbReference type="Proteomes" id="UP000270021">
    <property type="component" value="Chromosome"/>
</dbReference>
<evidence type="ECO:0000313" key="5">
    <source>
        <dbReference type="EMBL" id="AZN30945.1"/>
    </source>
</evidence>
<protein>
    <submittedName>
        <fullName evidence="5">LmbE family protein</fullName>
    </submittedName>
</protein>
<dbReference type="Gene3D" id="2.60.40.10">
    <property type="entry name" value="Immunoglobulins"/>
    <property type="match status" value="1"/>
</dbReference>
<dbReference type="GO" id="GO:0016137">
    <property type="term" value="P:glycoside metabolic process"/>
    <property type="evidence" value="ECO:0007669"/>
    <property type="project" value="UniProtKB-ARBA"/>
</dbReference>